<dbReference type="AlphaFoldDB" id="B4J1N8"/>
<dbReference type="OMA" id="MNRVFGT"/>
<organism evidence="2">
    <name type="scientific">Drosophila grimshawi</name>
    <name type="common">Hawaiian fruit fly</name>
    <name type="synonym">Idiomyia grimshawi</name>
    <dbReference type="NCBI Taxonomy" id="7222"/>
    <lineage>
        <taxon>Eukaryota</taxon>
        <taxon>Metazoa</taxon>
        <taxon>Ecdysozoa</taxon>
        <taxon>Arthropoda</taxon>
        <taxon>Hexapoda</taxon>
        <taxon>Insecta</taxon>
        <taxon>Pterygota</taxon>
        <taxon>Neoptera</taxon>
        <taxon>Endopterygota</taxon>
        <taxon>Diptera</taxon>
        <taxon>Brachycera</taxon>
        <taxon>Muscomorpha</taxon>
        <taxon>Ephydroidea</taxon>
        <taxon>Drosophilidae</taxon>
        <taxon>Drosophila</taxon>
        <taxon>Hawaiian Drosophila</taxon>
    </lineage>
</organism>
<dbReference type="InParanoid" id="B4J1N8"/>
<dbReference type="KEGG" id="dgr:6557890"/>
<reference evidence="1 2" key="1">
    <citation type="journal article" date="2007" name="Nature">
        <title>Evolution of genes and genomes on the Drosophila phylogeny.</title>
        <authorList>
            <consortium name="Drosophila 12 Genomes Consortium"/>
            <person name="Clark A.G."/>
            <person name="Eisen M.B."/>
            <person name="Smith D.R."/>
            <person name="Bergman C.M."/>
            <person name="Oliver B."/>
            <person name="Markow T.A."/>
            <person name="Kaufman T.C."/>
            <person name="Kellis M."/>
            <person name="Gelbart W."/>
            <person name="Iyer V.N."/>
            <person name="Pollard D.A."/>
            <person name="Sackton T.B."/>
            <person name="Larracuente A.M."/>
            <person name="Singh N.D."/>
            <person name="Abad J.P."/>
            <person name="Abt D.N."/>
            <person name="Adryan B."/>
            <person name="Aguade M."/>
            <person name="Akashi H."/>
            <person name="Anderson W.W."/>
            <person name="Aquadro C.F."/>
            <person name="Ardell D.H."/>
            <person name="Arguello R."/>
            <person name="Artieri C.G."/>
            <person name="Barbash D.A."/>
            <person name="Barker D."/>
            <person name="Barsanti P."/>
            <person name="Batterham P."/>
            <person name="Batzoglou S."/>
            <person name="Begun D."/>
            <person name="Bhutkar A."/>
            <person name="Blanco E."/>
            <person name="Bosak S.A."/>
            <person name="Bradley R.K."/>
            <person name="Brand A.D."/>
            <person name="Brent M.R."/>
            <person name="Brooks A.N."/>
            <person name="Brown R.H."/>
            <person name="Butlin R.K."/>
            <person name="Caggese C."/>
            <person name="Calvi B.R."/>
            <person name="Bernardo de Carvalho A."/>
            <person name="Caspi A."/>
            <person name="Castrezana S."/>
            <person name="Celniker S.E."/>
            <person name="Chang J.L."/>
            <person name="Chapple C."/>
            <person name="Chatterji S."/>
            <person name="Chinwalla A."/>
            <person name="Civetta A."/>
            <person name="Clifton S.W."/>
            <person name="Comeron J.M."/>
            <person name="Costello J.C."/>
            <person name="Coyne J.A."/>
            <person name="Daub J."/>
            <person name="David R.G."/>
            <person name="Delcher A.L."/>
            <person name="Delehaunty K."/>
            <person name="Do C.B."/>
            <person name="Ebling H."/>
            <person name="Edwards K."/>
            <person name="Eickbush T."/>
            <person name="Evans J.D."/>
            <person name="Filipski A."/>
            <person name="Findeiss S."/>
            <person name="Freyhult E."/>
            <person name="Fulton L."/>
            <person name="Fulton R."/>
            <person name="Garcia A.C."/>
            <person name="Gardiner A."/>
            <person name="Garfield D.A."/>
            <person name="Garvin B.E."/>
            <person name="Gibson G."/>
            <person name="Gilbert D."/>
            <person name="Gnerre S."/>
            <person name="Godfrey J."/>
            <person name="Good R."/>
            <person name="Gotea V."/>
            <person name="Gravely B."/>
            <person name="Greenberg A.J."/>
            <person name="Griffiths-Jones S."/>
            <person name="Gross S."/>
            <person name="Guigo R."/>
            <person name="Gustafson E.A."/>
            <person name="Haerty W."/>
            <person name="Hahn M.W."/>
            <person name="Halligan D.L."/>
            <person name="Halpern A.L."/>
            <person name="Halter G.M."/>
            <person name="Han M.V."/>
            <person name="Heger A."/>
            <person name="Hillier L."/>
            <person name="Hinrichs A.S."/>
            <person name="Holmes I."/>
            <person name="Hoskins R.A."/>
            <person name="Hubisz M.J."/>
            <person name="Hultmark D."/>
            <person name="Huntley M.A."/>
            <person name="Jaffe D.B."/>
            <person name="Jagadeeshan S."/>
            <person name="Jeck W.R."/>
            <person name="Johnson J."/>
            <person name="Jones C.D."/>
            <person name="Jordan W.C."/>
            <person name="Karpen G.H."/>
            <person name="Kataoka E."/>
            <person name="Keightley P.D."/>
            <person name="Kheradpour P."/>
            <person name="Kirkness E.F."/>
            <person name="Koerich L.B."/>
            <person name="Kristiansen K."/>
            <person name="Kudrna D."/>
            <person name="Kulathinal R.J."/>
            <person name="Kumar S."/>
            <person name="Kwok R."/>
            <person name="Lander E."/>
            <person name="Langley C.H."/>
            <person name="Lapoint R."/>
            <person name="Lazzaro B.P."/>
            <person name="Lee S.J."/>
            <person name="Levesque L."/>
            <person name="Li R."/>
            <person name="Lin C.F."/>
            <person name="Lin M.F."/>
            <person name="Lindblad-Toh K."/>
            <person name="Llopart A."/>
            <person name="Long M."/>
            <person name="Low L."/>
            <person name="Lozovsky E."/>
            <person name="Lu J."/>
            <person name="Luo M."/>
            <person name="Machado C.A."/>
            <person name="Makalowski W."/>
            <person name="Marzo M."/>
            <person name="Matsuda M."/>
            <person name="Matzkin L."/>
            <person name="McAllister B."/>
            <person name="McBride C.S."/>
            <person name="McKernan B."/>
            <person name="McKernan K."/>
            <person name="Mendez-Lago M."/>
            <person name="Minx P."/>
            <person name="Mollenhauer M.U."/>
            <person name="Montooth K."/>
            <person name="Mount S.M."/>
            <person name="Mu X."/>
            <person name="Myers E."/>
            <person name="Negre B."/>
            <person name="Newfeld S."/>
            <person name="Nielsen R."/>
            <person name="Noor M.A."/>
            <person name="O'Grady P."/>
            <person name="Pachter L."/>
            <person name="Papaceit M."/>
            <person name="Parisi M.J."/>
            <person name="Parisi M."/>
            <person name="Parts L."/>
            <person name="Pedersen J.S."/>
            <person name="Pesole G."/>
            <person name="Phillippy A.M."/>
            <person name="Ponting C.P."/>
            <person name="Pop M."/>
            <person name="Porcelli D."/>
            <person name="Powell J.R."/>
            <person name="Prohaska S."/>
            <person name="Pruitt K."/>
            <person name="Puig M."/>
            <person name="Quesneville H."/>
            <person name="Ram K.R."/>
            <person name="Rand D."/>
            <person name="Rasmussen M.D."/>
            <person name="Reed L.K."/>
            <person name="Reenan R."/>
            <person name="Reily A."/>
            <person name="Remington K.A."/>
            <person name="Rieger T.T."/>
            <person name="Ritchie M.G."/>
            <person name="Robin C."/>
            <person name="Rogers Y.H."/>
            <person name="Rohde C."/>
            <person name="Rozas J."/>
            <person name="Rubenfield M.J."/>
            <person name="Ruiz A."/>
            <person name="Russo S."/>
            <person name="Salzberg S.L."/>
            <person name="Sanchez-Gracia A."/>
            <person name="Saranga D.J."/>
            <person name="Sato H."/>
            <person name="Schaeffer S.W."/>
            <person name="Schatz M.C."/>
            <person name="Schlenke T."/>
            <person name="Schwartz R."/>
            <person name="Segarra C."/>
            <person name="Singh R.S."/>
            <person name="Sirot L."/>
            <person name="Sirota M."/>
            <person name="Sisneros N.B."/>
            <person name="Smith C.D."/>
            <person name="Smith T.F."/>
            <person name="Spieth J."/>
            <person name="Stage D.E."/>
            <person name="Stark A."/>
            <person name="Stephan W."/>
            <person name="Strausberg R.L."/>
            <person name="Strempel S."/>
            <person name="Sturgill D."/>
            <person name="Sutton G."/>
            <person name="Sutton G.G."/>
            <person name="Tao W."/>
            <person name="Teichmann S."/>
            <person name="Tobari Y.N."/>
            <person name="Tomimura Y."/>
            <person name="Tsolas J.M."/>
            <person name="Valente V.L."/>
            <person name="Venter E."/>
            <person name="Venter J.C."/>
            <person name="Vicario S."/>
            <person name="Vieira F.G."/>
            <person name="Vilella A.J."/>
            <person name="Villasante A."/>
            <person name="Walenz B."/>
            <person name="Wang J."/>
            <person name="Wasserman M."/>
            <person name="Watts T."/>
            <person name="Wilson D."/>
            <person name="Wilson R.K."/>
            <person name="Wing R.A."/>
            <person name="Wolfner M.F."/>
            <person name="Wong A."/>
            <person name="Wong G.K."/>
            <person name="Wu C.I."/>
            <person name="Wu G."/>
            <person name="Yamamoto D."/>
            <person name="Yang H.P."/>
            <person name="Yang S.P."/>
            <person name="Yorke J.A."/>
            <person name="Yoshida K."/>
            <person name="Zdobnov E."/>
            <person name="Zhang P."/>
            <person name="Zhang Y."/>
            <person name="Zimin A.V."/>
            <person name="Baldwin J."/>
            <person name="Abdouelleil A."/>
            <person name="Abdulkadir J."/>
            <person name="Abebe A."/>
            <person name="Abera B."/>
            <person name="Abreu J."/>
            <person name="Acer S.C."/>
            <person name="Aftuck L."/>
            <person name="Alexander A."/>
            <person name="An P."/>
            <person name="Anderson E."/>
            <person name="Anderson S."/>
            <person name="Arachi H."/>
            <person name="Azer M."/>
            <person name="Bachantsang P."/>
            <person name="Barry A."/>
            <person name="Bayul T."/>
            <person name="Berlin A."/>
            <person name="Bessette D."/>
            <person name="Bloom T."/>
            <person name="Blye J."/>
            <person name="Boguslavskiy L."/>
            <person name="Bonnet C."/>
            <person name="Boukhgalter B."/>
            <person name="Bourzgui I."/>
            <person name="Brown A."/>
            <person name="Cahill P."/>
            <person name="Channer S."/>
            <person name="Cheshatsang Y."/>
            <person name="Chuda L."/>
            <person name="Citroen M."/>
            <person name="Collymore A."/>
            <person name="Cooke P."/>
            <person name="Costello M."/>
            <person name="D'Aco K."/>
            <person name="Daza R."/>
            <person name="De Haan G."/>
            <person name="DeGray S."/>
            <person name="DeMaso C."/>
            <person name="Dhargay N."/>
            <person name="Dooley K."/>
            <person name="Dooley E."/>
            <person name="Doricent M."/>
            <person name="Dorje P."/>
            <person name="Dorjee K."/>
            <person name="Dupes A."/>
            <person name="Elong R."/>
            <person name="Falk J."/>
            <person name="Farina A."/>
            <person name="Faro S."/>
            <person name="Ferguson D."/>
            <person name="Fisher S."/>
            <person name="Foley C.D."/>
            <person name="Franke A."/>
            <person name="Friedrich D."/>
            <person name="Gadbois L."/>
            <person name="Gearin G."/>
            <person name="Gearin C.R."/>
            <person name="Giannoukos G."/>
            <person name="Goode T."/>
            <person name="Graham J."/>
            <person name="Grandbois E."/>
            <person name="Grewal S."/>
            <person name="Gyaltsen K."/>
            <person name="Hafez N."/>
            <person name="Hagos B."/>
            <person name="Hall J."/>
            <person name="Henson C."/>
            <person name="Hollinger A."/>
            <person name="Honan T."/>
            <person name="Huard M.D."/>
            <person name="Hughes L."/>
            <person name="Hurhula B."/>
            <person name="Husby M.E."/>
            <person name="Kamat A."/>
            <person name="Kanga B."/>
            <person name="Kashin S."/>
            <person name="Khazanovich D."/>
            <person name="Kisner P."/>
            <person name="Lance K."/>
            <person name="Lara M."/>
            <person name="Lee W."/>
            <person name="Lennon N."/>
            <person name="Letendre F."/>
            <person name="LeVine R."/>
            <person name="Lipovsky A."/>
            <person name="Liu X."/>
            <person name="Liu J."/>
            <person name="Liu S."/>
            <person name="Lokyitsang T."/>
            <person name="Lokyitsang Y."/>
            <person name="Lubonja R."/>
            <person name="Lui A."/>
            <person name="MacDonald P."/>
            <person name="Magnisalis V."/>
            <person name="Maru K."/>
            <person name="Matthews C."/>
            <person name="McCusker W."/>
            <person name="McDonough S."/>
            <person name="Mehta T."/>
            <person name="Meldrim J."/>
            <person name="Meneus L."/>
            <person name="Mihai O."/>
            <person name="Mihalev A."/>
            <person name="Mihova T."/>
            <person name="Mittelman R."/>
            <person name="Mlenga V."/>
            <person name="Montmayeur A."/>
            <person name="Mulrain L."/>
            <person name="Navidi A."/>
            <person name="Naylor J."/>
            <person name="Negash T."/>
            <person name="Nguyen T."/>
            <person name="Nguyen N."/>
            <person name="Nicol R."/>
            <person name="Norbu C."/>
            <person name="Norbu N."/>
            <person name="Novod N."/>
            <person name="O'Neill B."/>
            <person name="Osman S."/>
            <person name="Markiewicz E."/>
            <person name="Oyono O.L."/>
            <person name="Patti C."/>
            <person name="Phunkhang P."/>
            <person name="Pierre F."/>
            <person name="Priest M."/>
            <person name="Raghuraman S."/>
            <person name="Rege F."/>
            <person name="Reyes R."/>
            <person name="Rise C."/>
            <person name="Rogov P."/>
            <person name="Ross K."/>
            <person name="Ryan E."/>
            <person name="Settipalli S."/>
            <person name="Shea T."/>
            <person name="Sherpa N."/>
            <person name="Shi L."/>
            <person name="Shih D."/>
            <person name="Sparrow T."/>
            <person name="Spaulding J."/>
            <person name="Stalker J."/>
            <person name="Stange-Thomann N."/>
            <person name="Stavropoulos S."/>
            <person name="Stone C."/>
            <person name="Strader C."/>
            <person name="Tesfaye S."/>
            <person name="Thomson T."/>
            <person name="Thoulutsang Y."/>
            <person name="Thoulutsang D."/>
            <person name="Topham K."/>
            <person name="Topping I."/>
            <person name="Tsamla T."/>
            <person name="Vassiliev H."/>
            <person name="Vo A."/>
            <person name="Wangchuk T."/>
            <person name="Wangdi T."/>
            <person name="Weiand M."/>
            <person name="Wilkinson J."/>
            <person name="Wilson A."/>
            <person name="Yadav S."/>
            <person name="Young G."/>
            <person name="Yu Q."/>
            <person name="Zembek L."/>
            <person name="Zhong D."/>
            <person name="Zimmer A."/>
            <person name="Zwirko Z."/>
            <person name="Jaffe D.B."/>
            <person name="Alvarez P."/>
            <person name="Brockman W."/>
            <person name="Butler J."/>
            <person name="Chin C."/>
            <person name="Gnerre S."/>
            <person name="Grabherr M."/>
            <person name="Kleber M."/>
            <person name="Mauceli E."/>
            <person name="MacCallum I."/>
        </authorList>
    </citation>
    <scope>NUCLEOTIDE SEQUENCE [LARGE SCALE GENOMIC DNA]</scope>
    <source>
        <strain evidence="2">Tucson 15287-2541.00</strain>
    </source>
</reference>
<dbReference type="Pfam" id="PF06477">
    <property type="entry name" value="DUF1091"/>
    <property type="match status" value="1"/>
</dbReference>
<evidence type="ECO:0000313" key="1">
    <source>
        <dbReference type="EMBL" id="EDV96958.1"/>
    </source>
</evidence>
<dbReference type="PhylomeDB" id="B4J1N8"/>
<proteinExistence type="predicted"/>
<dbReference type="PANTHER" id="PTHR20898:SF1">
    <property type="entry name" value="MD-2-RELATED LIPID-RECOGNITION DOMAIN-CONTAINING PROTEIN"/>
    <property type="match status" value="1"/>
</dbReference>
<name>B4J1N8_DROGR</name>
<dbReference type="PANTHER" id="PTHR20898">
    <property type="entry name" value="DAEDALUS ON 3-RELATED-RELATED"/>
    <property type="match status" value="1"/>
</dbReference>
<dbReference type="EMBL" id="CH916366">
    <property type="protein sequence ID" value="EDV96958.1"/>
    <property type="molecule type" value="Genomic_DNA"/>
</dbReference>
<dbReference type="InterPro" id="IPR010512">
    <property type="entry name" value="DUF1091"/>
</dbReference>
<protein>
    <submittedName>
        <fullName evidence="1">GH16566</fullName>
    </submittedName>
</protein>
<dbReference type="OrthoDB" id="8066187at2759"/>
<dbReference type="Proteomes" id="UP000001070">
    <property type="component" value="Unassembled WGS sequence"/>
</dbReference>
<dbReference type="eggNOG" id="ENOG502TBD2">
    <property type="taxonomic scope" value="Eukaryota"/>
</dbReference>
<dbReference type="HOGENOM" id="CLU_119219_0_0_1"/>
<gene>
    <name evidence="1" type="primary">Dgri\GH16566</name>
    <name evidence="1" type="ORF">Dgri_GH16566</name>
</gene>
<evidence type="ECO:0000313" key="2">
    <source>
        <dbReference type="Proteomes" id="UP000001070"/>
    </source>
</evidence>
<keyword evidence="2" id="KW-1185">Reference proteome</keyword>
<accession>B4J1N8</accession>
<sequence>MLVEGKMKVVVESFETRSDHEFVEYFRQVPGNKLLYTFRVVKPAPAFSINIFTRALKNHQLMYNISLDGCQFLKNPLFKKVLGEVYRSMLVNESFTCPMKPKIYFIRSLVVTLKLPSFHPAGQFQYKMRVKMPQSKAPFVMEINAKYKVVILRT</sequence>